<accession>A0AA92ICN1</accession>
<gene>
    <name evidence="1" type="ORF">E7Z57_01720</name>
</gene>
<reference evidence="1 2" key="1">
    <citation type="submission" date="2019-04" db="EMBL/GenBank/DDBJ databases">
        <title>Complete Genome of UW386 and Higher Quality Genome of UW700.</title>
        <authorList>
            <person name="Jacobs J."/>
            <person name="Perez A."/>
            <person name="Steidl O."/>
            <person name="Allen C."/>
        </authorList>
    </citation>
    <scope>NUCLEOTIDE SEQUENCE [LARGE SCALE GENOMIC DNA]</scope>
    <source>
        <strain evidence="1 2">UW386</strain>
    </source>
</reference>
<name>A0AA92ICN1_RALSL</name>
<evidence type="ECO:0000313" key="1">
    <source>
        <dbReference type="EMBL" id="QCX47925.1"/>
    </source>
</evidence>
<organism evidence="1 2">
    <name type="scientific">Ralstonia solanacearum</name>
    <name type="common">Pseudomonas solanacearum</name>
    <dbReference type="NCBI Taxonomy" id="305"/>
    <lineage>
        <taxon>Bacteria</taxon>
        <taxon>Pseudomonadati</taxon>
        <taxon>Pseudomonadota</taxon>
        <taxon>Betaproteobacteria</taxon>
        <taxon>Burkholderiales</taxon>
        <taxon>Burkholderiaceae</taxon>
        <taxon>Ralstonia</taxon>
        <taxon>Ralstonia solanacearum species complex</taxon>
    </lineage>
</organism>
<proteinExistence type="predicted"/>
<protein>
    <submittedName>
        <fullName evidence="1">Uncharacterized protein</fullName>
    </submittedName>
</protein>
<dbReference type="Proteomes" id="UP000310553">
    <property type="component" value="Chromosome"/>
</dbReference>
<dbReference type="AlphaFoldDB" id="A0AA92ICN1"/>
<sequence length="105" mass="11829">MTMVMVVLYCFGPGKRGYLHRCHHHAHRSLRAGRQGQPNAGGERASKLHIRAMRWASSCEMPAGKSEAQSYHIYLRNASSVFELQSKGHDFDAVFNYCLARAALH</sequence>
<evidence type="ECO:0000313" key="2">
    <source>
        <dbReference type="Proteomes" id="UP000310553"/>
    </source>
</evidence>
<dbReference type="EMBL" id="CP039339">
    <property type="protein sequence ID" value="QCX47925.1"/>
    <property type="molecule type" value="Genomic_DNA"/>
</dbReference>